<organism evidence="11 12">
    <name type="scientific">Streptantibioticus cattleyicolor (strain ATCC 35852 / DSM 46488 / JCM 4925 / NBRC 14057 / NRRL 8057)</name>
    <name type="common">Streptomyces cattleya</name>
    <dbReference type="NCBI Taxonomy" id="1003195"/>
    <lineage>
        <taxon>Bacteria</taxon>
        <taxon>Bacillati</taxon>
        <taxon>Actinomycetota</taxon>
        <taxon>Actinomycetes</taxon>
        <taxon>Kitasatosporales</taxon>
        <taxon>Streptomycetaceae</taxon>
        <taxon>Streptantibioticus</taxon>
    </lineage>
</organism>
<comment type="pathway">
    <text evidence="1 8">Lipid metabolism; fatty acid biosynthesis.</text>
</comment>
<keyword evidence="3 8" id="KW-0444">Lipid biosynthesis</keyword>
<dbReference type="HOGENOM" id="CLU_016733_3_1_11"/>
<dbReference type="PATRIC" id="fig|1003195.11.peg.6455"/>
<evidence type="ECO:0000256" key="2">
    <source>
        <dbReference type="ARBA" id="ARBA00017562"/>
    </source>
</evidence>
<evidence type="ECO:0000256" key="9">
    <source>
        <dbReference type="SAM" id="MobiDB-lite"/>
    </source>
</evidence>
<dbReference type="GO" id="GO:0006633">
    <property type="term" value="P:fatty acid biosynthetic process"/>
    <property type="evidence" value="ECO:0007669"/>
    <property type="project" value="UniProtKB-UniPathway"/>
</dbReference>
<dbReference type="PROSITE" id="PS00188">
    <property type="entry name" value="BIOTIN"/>
    <property type="match status" value="1"/>
</dbReference>
<dbReference type="InterPro" id="IPR001249">
    <property type="entry name" value="AcCoA_biotinCC"/>
</dbReference>
<dbReference type="AlphaFoldDB" id="F8K0J1"/>
<keyword evidence="6 8" id="KW-0275">Fatty acid biosynthesis</keyword>
<reference evidence="12" key="1">
    <citation type="submission" date="2011-12" db="EMBL/GenBank/DDBJ databases">
        <title>Complete genome sequence of Streptomyces cattleya strain DSM 46488.</title>
        <authorList>
            <person name="Ou H.-Y."/>
            <person name="Li P."/>
            <person name="Zhao C."/>
            <person name="O'Hagan D."/>
            <person name="Deng Z."/>
        </authorList>
    </citation>
    <scope>NUCLEOTIDE SEQUENCE [LARGE SCALE GENOMIC DNA]</scope>
    <source>
        <strain evidence="12">ATCC 35852 / DSM 46488 / JCM 4925 / NBRC 14057 / NRRL 8057</strain>
    </source>
</reference>
<dbReference type="PANTHER" id="PTHR45266:SF3">
    <property type="entry name" value="OXALOACETATE DECARBOXYLASE ALPHA CHAIN"/>
    <property type="match status" value="1"/>
</dbReference>
<dbReference type="PANTHER" id="PTHR45266">
    <property type="entry name" value="OXALOACETATE DECARBOXYLASE ALPHA CHAIN"/>
    <property type="match status" value="1"/>
</dbReference>
<dbReference type="Proteomes" id="UP000007842">
    <property type="component" value="Chromosome"/>
</dbReference>
<keyword evidence="7 8" id="KW-0092">Biotin</keyword>
<dbReference type="NCBIfam" id="TIGR00531">
    <property type="entry name" value="BCCP"/>
    <property type="match status" value="1"/>
</dbReference>
<dbReference type="InterPro" id="IPR000089">
    <property type="entry name" value="Biotin_lipoyl"/>
</dbReference>
<evidence type="ECO:0000259" key="10">
    <source>
        <dbReference type="PROSITE" id="PS50968"/>
    </source>
</evidence>
<dbReference type="UniPathway" id="UPA00094"/>
<gene>
    <name evidence="11" type="ordered locus">SCATT_50240</name>
</gene>
<dbReference type="CDD" id="cd06850">
    <property type="entry name" value="biotinyl_domain"/>
    <property type="match status" value="1"/>
</dbReference>
<dbReference type="eggNOG" id="COG0511">
    <property type="taxonomic scope" value="Bacteria"/>
</dbReference>
<evidence type="ECO:0000313" key="11">
    <source>
        <dbReference type="EMBL" id="AEW97395.1"/>
    </source>
</evidence>
<keyword evidence="12" id="KW-1185">Reference proteome</keyword>
<proteinExistence type="predicted"/>
<dbReference type="PRINTS" id="PR01071">
    <property type="entry name" value="ACOABIOTINCC"/>
</dbReference>
<keyword evidence="5 8" id="KW-0443">Lipid metabolism</keyword>
<dbReference type="InterPro" id="IPR050709">
    <property type="entry name" value="Biotin_Carboxyl_Carrier/Decarb"/>
</dbReference>
<dbReference type="STRING" id="1003195.SCATT_50240"/>
<evidence type="ECO:0000256" key="7">
    <source>
        <dbReference type="ARBA" id="ARBA00023267"/>
    </source>
</evidence>
<name>F8K0J1_STREN</name>
<evidence type="ECO:0000256" key="8">
    <source>
        <dbReference type="RuleBase" id="RU364072"/>
    </source>
</evidence>
<evidence type="ECO:0000313" key="12">
    <source>
        <dbReference type="Proteomes" id="UP000007842"/>
    </source>
</evidence>
<dbReference type="InterPro" id="IPR011053">
    <property type="entry name" value="Single_hybrid_motif"/>
</dbReference>
<accession>F8K0J1</accession>
<keyword evidence="4 8" id="KW-0276">Fatty acid metabolism</keyword>
<feature type="compositionally biased region" description="Low complexity" evidence="9">
    <location>
        <begin position="190"/>
        <end position="205"/>
    </location>
</feature>
<comment type="function">
    <text evidence="8">This protein is a component of the acetyl coenzyme A carboxylase complex; first, biotin carboxylase catalyzes the carboxylation of the carrier protein and then the transcarboxylase transfers the carboxyl group to form malonyl-CoA.</text>
</comment>
<dbReference type="PROSITE" id="PS50968">
    <property type="entry name" value="BIOTINYL_LIPOYL"/>
    <property type="match status" value="1"/>
</dbReference>
<dbReference type="Pfam" id="PF00364">
    <property type="entry name" value="Biotin_lipoyl"/>
    <property type="match status" value="1"/>
</dbReference>
<dbReference type="OrthoDB" id="9811735at2"/>
<evidence type="ECO:0000256" key="6">
    <source>
        <dbReference type="ARBA" id="ARBA00023160"/>
    </source>
</evidence>
<feature type="domain" description="Lipoyl-binding" evidence="10">
    <location>
        <begin position="104"/>
        <end position="180"/>
    </location>
</feature>
<evidence type="ECO:0000256" key="3">
    <source>
        <dbReference type="ARBA" id="ARBA00022516"/>
    </source>
</evidence>
<dbReference type="KEGG" id="sct:SCAT_5031"/>
<dbReference type="RefSeq" id="WP_014145734.1">
    <property type="nucleotide sequence ID" value="NC_016111.1"/>
</dbReference>
<dbReference type="GO" id="GO:0003989">
    <property type="term" value="F:acetyl-CoA carboxylase activity"/>
    <property type="evidence" value="ECO:0007669"/>
    <property type="project" value="InterPro"/>
</dbReference>
<accession>G8X3M2</accession>
<feature type="region of interest" description="Disordered" evidence="9">
    <location>
        <begin position="180"/>
        <end position="205"/>
    </location>
</feature>
<sequence length="205" mass="21313">MTTNHYAKEFEPLKTGQDAIPELTPGAAAERLAHTATRLAHALDAPLRRIRVQQGETSVELEWPEYGAPEAEAVTARAEAAATAPAHLTGAAAEATGPAGDPPGACVTAPMVGTFYHAPEPGAAPFVQVGDLVEKGQQIGIVEAMKLMNPIESDTRGRVTALLVEDGRPVEYDQPLVALEPVADDEADASDPAPGPSALSAREPV</sequence>
<evidence type="ECO:0000256" key="4">
    <source>
        <dbReference type="ARBA" id="ARBA00022832"/>
    </source>
</evidence>
<evidence type="ECO:0000256" key="1">
    <source>
        <dbReference type="ARBA" id="ARBA00005194"/>
    </source>
</evidence>
<protein>
    <recommendedName>
        <fullName evidence="2 8">Biotin carboxyl carrier protein of acetyl-CoA carboxylase</fullName>
    </recommendedName>
</protein>
<dbReference type="GO" id="GO:0009317">
    <property type="term" value="C:acetyl-CoA carboxylase complex"/>
    <property type="evidence" value="ECO:0007669"/>
    <property type="project" value="InterPro"/>
</dbReference>
<evidence type="ECO:0000256" key="5">
    <source>
        <dbReference type="ARBA" id="ARBA00023098"/>
    </source>
</evidence>
<dbReference type="KEGG" id="scy:SCATT_50240"/>
<dbReference type="InterPro" id="IPR001882">
    <property type="entry name" value="Biotin_BS"/>
</dbReference>
<dbReference type="SUPFAM" id="SSF51230">
    <property type="entry name" value="Single hybrid motif"/>
    <property type="match status" value="1"/>
</dbReference>
<dbReference type="Gene3D" id="2.40.50.100">
    <property type="match status" value="1"/>
</dbReference>
<dbReference type="EMBL" id="CP003219">
    <property type="protein sequence ID" value="AEW97395.1"/>
    <property type="molecule type" value="Genomic_DNA"/>
</dbReference>